<reference evidence="2 3" key="1">
    <citation type="journal article" date="2023" name="Plants (Basel)">
        <title>Bridging the Gap: Combining Genomics and Transcriptomics Approaches to Understand Stylosanthes scabra, an Orphan Legume from the Brazilian Caatinga.</title>
        <authorList>
            <person name="Ferreira-Neto J.R.C."/>
            <person name="da Silva M.D."/>
            <person name="Binneck E."/>
            <person name="de Melo N.F."/>
            <person name="da Silva R.H."/>
            <person name="de Melo A.L.T.M."/>
            <person name="Pandolfi V."/>
            <person name="Bustamante F.O."/>
            <person name="Brasileiro-Vidal A.C."/>
            <person name="Benko-Iseppon A.M."/>
        </authorList>
    </citation>
    <scope>NUCLEOTIDE SEQUENCE [LARGE SCALE GENOMIC DNA]</scope>
    <source>
        <tissue evidence="2">Leaves</tissue>
    </source>
</reference>
<sequence>MVRPRRDLGCIRPKLHCSFASTRTPVTPAHDVARQRDTLVCPCHGLGHIRPKLRRSFAPMHALMVPTHISRARAVPWCVRALALVPLGRKSATSTRPHFIWRACASPLSRLFGPPNAWCARALRPRIRAVTLQLKTRSSPILPHSNSFLLTLLMDRKRKQITPKRKGKLIVPPTKKSPRLVAMQTSQPPVSPTSVLKPNKLVVLALVANTLTPHSKAVEDIQAPVTKSPKAVKVGKTARMSLKPLEHRFSARLRAQGGPSKVPKKEIEVISLISGDEENPRDVGTAVRQIAKDTNVDQGDEEEEEDPGWEEEDEDEEEEDPE</sequence>
<dbReference type="Proteomes" id="UP001341840">
    <property type="component" value="Unassembled WGS sequence"/>
</dbReference>
<evidence type="ECO:0000256" key="1">
    <source>
        <dbReference type="SAM" id="MobiDB-lite"/>
    </source>
</evidence>
<feature type="compositionally biased region" description="Acidic residues" evidence="1">
    <location>
        <begin position="298"/>
        <end position="322"/>
    </location>
</feature>
<dbReference type="EMBL" id="JASCZI010272428">
    <property type="protein sequence ID" value="MED6222187.1"/>
    <property type="molecule type" value="Genomic_DNA"/>
</dbReference>
<gene>
    <name evidence="2" type="ORF">PIB30_061921</name>
</gene>
<evidence type="ECO:0000313" key="2">
    <source>
        <dbReference type="EMBL" id="MED6222187.1"/>
    </source>
</evidence>
<organism evidence="2 3">
    <name type="scientific">Stylosanthes scabra</name>
    <dbReference type="NCBI Taxonomy" id="79078"/>
    <lineage>
        <taxon>Eukaryota</taxon>
        <taxon>Viridiplantae</taxon>
        <taxon>Streptophyta</taxon>
        <taxon>Embryophyta</taxon>
        <taxon>Tracheophyta</taxon>
        <taxon>Spermatophyta</taxon>
        <taxon>Magnoliopsida</taxon>
        <taxon>eudicotyledons</taxon>
        <taxon>Gunneridae</taxon>
        <taxon>Pentapetalae</taxon>
        <taxon>rosids</taxon>
        <taxon>fabids</taxon>
        <taxon>Fabales</taxon>
        <taxon>Fabaceae</taxon>
        <taxon>Papilionoideae</taxon>
        <taxon>50 kb inversion clade</taxon>
        <taxon>dalbergioids sensu lato</taxon>
        <taxon>Dalbergieae</taxon>
        <taxon>Pterocarpus clade</taxon>
        <taxon>Stylosanthes</taxon>
    </lineage>
</organism>
<name>A0ABU6ZJP4_9FABA</name>
<protein>
    <submittedName>
        <fullName evidence="2">Uncharacterized protein</fullName>
    </submittedName>
</protein>
<feature type="region of interest" description="Disordered" evidence="1">
    <location>
        <begin position="276"/>
        <end position="322"/>
    </location>
</feature>
<evidence type="ECO:0000313" key="3">
    <source>
        <dbReference type="Proteomes" id="UP001341840"/>
    </source>
</evidence>
<proteinExistence type="predicted"/>
<keyword evidence="3" id="KW-1185">Reference proteome</keyword>
<accession>A0ABU6ZJP4</accession>
<comment type="caution">
    <text evidence="2">The sequence shown here is derived from an EMBL/GenBank/DDBJ whole genome shotgun (WGS) entry which is preliminary data.</text>
</comment>